<reference evidence="1" key="1">
    <citation type="journal article" date="2014" name="Int. J. Syst. Evol. Microbiol.">
        <title>Complete genome sequence of Corynebacterium casei LMG S-19264T (=DSM 44701T), isolated from a smear-ripened cheese.</title>
        <authorList>
            <consortium name="US DOE Joint Genome Institute (JGI-PGF)"/>
            <person name="Walter F."/>
            <person name="Albersmeier A."/>
            <person name="Kalinowski J."/>
            <person name="Ruckert C."/>
        </authorList>
    </citation>
    <scope>NUCLEOTIDE SEQUENCE</scope>
    <source>
        <strain evidence="1">KCTC 12344</strain>
    </source>
</reference>
<proteinExistence type="predicted"/>
<organism evidence="1 2">
    <name type="scientific">Pseudoduganella plicata</name>
    <dbReference type="NCBI Taxonomy" id="321984"/>
    <lineage>
        <taxon>Bacteria</taxon>
        <taxon>Pseudomonadati</taxon>
        <taxon>Pseudomonadota</taxon>
        <taxon>Betaproteobacteria</taxon>
        <taxon>Burkholderiales</taxon>
        <taxon>Oxalobacteraceae</taxon>
        <taxon>Telluria group</taxon>
        <taxon>Pseudoduganella</taxon>
    </lineage>
</organism>
<evidence type="ECO:0000313" key="1">
    <source>
        <dbReference type="EMBL" id="GGZ00542.1"/>
    </source>
</evidence>
<accession>A0AA88C9N0</accession>
<sequence>MKAALGSIITAGLVLAVVLGSVAVLVTSDDTLAPHYFAVLQRY</sequence>
<comment type="caution">
    <text evidence="1">The sequence shown here is derived from an EMBL/GenBank/DDBJ whole genome shotgun (WGS) entry which is preliminary data.</text>
</comment>
<dbReference type="Proteomes" id="UP000619512">
    <property type="component" value="Unassembled WGS sequence"/>
</dbReference>
<name>A0AA88C9N0_9BURK</name>
<dbReference type="EMBL" id="BMWW01000007">
    <property type="protein sequence ID" value="GGZ00542.1"/>
    <property type="molecule type" value="Genomic_DNA"/>
</dbReference>
<reference evidence="1" key="2">
    <citation type="submission" date="2022-12" db="EMBL/GenBank/DDBJ databases">
        <authorList>
            <person name="Sun Q."/>
            <person name="Kim S."/>
        </authorList>
    </citation>
    <scope>NUCLEOTIDE SEQUENCE</scope>
    <source>
        <strain evidence="1">KCTC 12344</strain>
    </source>
</reference>
<protein>
    <submittedName>
        <fullName evidence="1">Uncharacterized protein</fullName>
    </submittedName>
</protein>
<evidence type="ECO:0000313" key="2">
    <source>
        <dbReference type="Proteomes" id="UP000619512"/>
    </source>
</evidence>
<dbReference type="RefSeq" id="WP_259772422.1">
    <property type="nucleotide sequence ID" value="NZ_BMWW01000007.1"/>
</dbReference>
<dbReference type="AlphaFoldDB" id="A0AA88C9N0"/>
<gene>
    <name evidence="1" type="ORF">GCM10007388_37550</name>
</gene>